<dbReference type="AlphaFoldDB" id="A0A6C0JYC9"/>
<dbReference type="EMBL" id="MN740698">
    <property type="protein sequence ID" value="QHU08754.1"/>
    <property type="molecule type" value="Genomic_DNA"/>
</dbReference>
<accession>A0A6C0JYC9</accession>
<protein>
    <submittedName>
        <fullName evidence="1">Uncharacterized protein</fullName>
    </submittedName>
</protein>
<organism evidence="1">
    <name type="scientific">viral metagenome</name>
    <dbReference type="NCBI Taxonomy" id="1070528"/>
    <lineage>
        <taxon>unclassified sequences</taxon>
        <taxon>metagenomes</taxon>
        <taxon>organismal metagenomes</taxon>
    </lineage>
</organism>
<name>A0A6C0JYC9_9ZZZZ</name>
<proteinExistence type="predicted"/>
<reference evidence="1" key="1">
    <citation type="journal article" date="2020" name="Nature">
        <title>Giant virus diversity and host interactions through global metagenomics.</title>
        <authorList>
            <person name="Schulz F."/>
            <person name="Roux S."/>
            <person name="Paez-Espino D."/>
            <person name="Jungbluth S."/>
            <person name="Walsh D.A."/>
            <person name="Denef V.J."/>
            <person name="McMahon K.D."/>
            <person name="Konstantinidis K.T."/>
            <person name="Eloe-Fadrosh E.A."/>
            <person name="Kyrpides N.C."/>
            <person name="Woyke T."/>
        </authorList>
    </citation>
    <scope>NUCLEOTIDE SEQUENCE</scope>
    <source>
        <strain evidence="1">GVMAG-S-1063924-116</strain>
    </source>
</reference>
<sequence length="387" mass="43825">MNSLRQVTFTPKQGAVYEVHCNGTKQSVQEGLNTFTYSPTGEKCKKVFTNPRPSKIKVNTSSHTHSSLEAKLEGGAAYLITSTYVYLGKELIDLDEHDVEAINEATATYLIVNSLVPILLRETGIDFTRFKRITIVGEGRSNRISFEGLRLNTTLDALQFRGVYVPGLVLRTERIKVLVLKEVLVTPLTLCELTHPSIKTLSVEGVKFNLPSDYSSPKQIKCEAYVELGLKRGLMYHLNPTHLKHLVVNEAIGTHRIKCINQEMIKDFTSLISLDVDYLEGEVYLPSLRILRVKTSCRDEWDPREITFPCRDEHNLQHIILVEGISGYSGLNPGKAIVACGLDLYYRNNLRRYIPNGRLLNTIRLGSSIEKFQDSNENPRFTIKRIR</sequence>
<evidence type="ECO:0000313" key="1">
    <source>
        <dbReference type="EMBL" id="QHU08754.1"/>
    </source>
</evidence>